<dbReference type="NCBIfam" id="TIGR00247">
    <property type="entry name" value="endolytic transglycosylase MltG"/>
    <property type="match status" value="1"/>
</dbReference>
<dbReference type="InterPro" id="IPR003770">
    <property type="entry name" value="MLTG-like"/>
</dbReference>
<evidence type="ECO:0000313" key="8">
    <source>
        <dbReference type="EMBL" id="MBI6873950.1"/>
    </source>
</evidence>
<keyword evidence="1 7" id="KW-1003">Cell membrane</keyword>
<dbReference type="Pfam" id="PF02618">
    <property type="entry name" value="YceG"/>
    <property type="match status" value="1"/>
</dbReference>
<organism evidence="8 9">
    <name type="scientific">Clostridium aciditolerans</name>
    <dbReference type="NCBI Taxonomy" id="339861"/>
    <lineage>
        <taxon>Bacteria</taxon>
        <taxon>Bacillati</taxon>
        <taxon>Bacillota</taxon>
        <taxon>Clostridia</taxon>
        <taxon>Eubacteriales</taxon>
        <taxon>Clostridiaceae</taxon>
        <taxon>Clostridium</taxon>
    </lineage>
</organism>
<evidence type="ECO:0000256" key="2">
    <source>
        <dbReference type="ARBA" id="ARBA00022692"/>
    </source>
</evidence>
<dbReference type="GO" id="GO:0005886">
    <property type="term" value="C:plasma membrane"/>
    <property type="evidence" value="ECO:0007669"/>
    <property type="project" value="UniProtKB-UniRule"/>
</dbReference>
<dbReference type="GO" id="GO:0071555">
    <property type="term" value="P:cell wall organization"/>
    <property type="evidence" value="ECO:0007669"/>
    <property type="project" value="UniProtKB-KW"/>
</dbReference>
<keyword evidence="9" id="KW-1185">Reference proteome</keyword>
<comment type="similarity">
    <text evidence="7">Belongs to the transglycosylase MltG family.</text>
</comment>
<evidence type="ECO:0000256" key="6">
    <source>
        <dbReference type="ARBA" id="ARBA00023316"/>
    </source>
</evidence>
<evidence type="ECO:0000256" key="5">
    <source>
        <dbReference type="ARBA" id="ARBA00023239"/>
    </source>
</evidence>
<dbReference type="PANTHER" id="PTHR30518:SF2">
    <property type="entry name" value="ENDOLYTIC MUREIN TRANSGLYCOSYLASE"/>
    <property type="match status" value="1"/>
</dbReference>
<dbReference type="Proteomes" id="UP000622687">
    <property type="component" value="Unassembled WGS sequence"/>
</dbReference>
<gene>
    <name evidence="7 8" type="primary">mltG</name>
    <name evidence="8" type="ORF">I6U51_14785</name>
</gene>
<dbReference type="EC" id="4.2.2.29" evidence="7"/>
<reference evidence="8" key="1">
    <citation type="submission" date="2020-12" db="EMBL/GenBank/DDBJ databases">
        <title>Clostridium thailandense sp. nov., a novel acetogenic bacterium isolated from peat land soil in Thailand.</title>
        <authorList>
            <person name="Chaikitkaew S."/>
            <person name="Birkeland N.K."/>
        </authorList>
    </citation>
    <scope>NUCLEOTIDE SEQUENCE</scope>
    <source>
        <strain evidence="8">DSM 17425</strain>
    </source>
</reference>
<dbReference type="Gene3D" id="3.30.1490.480">
    <property type="entry name" value="Endolytic murein transglycosylase"/>
    <property type="match status" value="2"/>
</dbReference>
<proteinExistence type="inferred from homology"/>
<comment type="function">
    <text evidence="7">Functions as a peptidoglycan terminase that cleaves nascent peptidoglycan strands endolytically to terminate their elongation.</text>
</comment>
<dbReference type="AlphaFoldDB" id="A0A934HTC0"/>
<keyword evidence="3 7" id="KW-1133">Transmembrane helix</keyword>
<dbReference type="PANTHER" id="PTHR30518">
    <property type="entry name" value="ENDOLYTIC MUREIN TRANSGLYCOSYLASE"/>
    <property type="match status" value="1"/>
</dbReference>
<dbReference type="RefSeq" id="WP_211143367.1">
    <property type="nucleotide sequence ID" value="NZ_JAEEGB010000016.1"/>
</dbReference>
<evidence type="ECO:0000256" key="3">
    <source>
        <dbReference type="ARBA" id="ARBA00022989"/>
    </source>
</evidence>
<evidence type="ECO:0000313" key="9">
    <source>
        <dbReference type="Proteomes" id="UP000622687"/>
    </source>
</evidence>
<dbReference type="GO" id="GO:0008932">
    <property type="term" value="F:lytic endotransglycosylase activity"/>
    <property type="evidence" value="ECO:0007669"/>
    <property type="project" value="UniProtKB-UniRule"/>
</dbReference>
<accession>A0A934HTC0</accession>
<keyword evidence="6 7" id="KW-0961">Cell wall biogenesis/degradation</keyword>
<comment type="caution">
    <text evidence="8">The sequence shown here is derived from an EMBL/GenBank/DDBJ whole genome shotgun (WGS) entry which is preliminary data.</text>
</comment>
<dbReference type="GO" id="GO:0009252">
    <property type="term" value="P:peptidoglycan biosynthetic process"/>
    <property type="evidence" value="ECO:0007669"/>
    <property type="project" value="UniProtKB-UniRule"/>
</dbReference>
<comment type="catalytic activity">
    <reaction evidence="7">
        <text>a peptidoglycan chain = a peptidoglycan chain with N-acetyl-1,6-anhydromuramyl-[peptide] at the reducing end + a peptidoglycan chain with N-acetylglucosamine at the non-reducing end.</text>
        <dbReference type="EC" id="4.2.2.29"/>
    </reaction>
</comment>
<feature type="site" description="Important for catalytic activity" evidence="7">
    <location>
        <position position="227"/>
    </location>
</feature>
<dbReference type="FunFam" id="3.30.1490.480:FF:000010">
    <property type="entry name" value="Endolytic murein transglycosylase"/>
    <property type="match status" value="1"/>
</dbReference>
<evidence type="ECO:0000256" key="4">
    <source>
        <dbReference type="ARBA" id="ARBA00023136"/>
    </source>
</evidence>
<evidence type="ECO:0000256" key="1">
    <source>
        <dbReference type="ARBA" id="ARBA00022475"/>
    </source>
</evidence>
<sequence>MKRKSFLKIFLFCLVILIILAGSALYLKVSIARHPLKSQDSKIQFTVNSGEDLNNVIENLKKQNSMRNVYFVKAYIKKNNIKQDVKPGQYSFSENISLEQFIRYLNKGIKDDQPVKVVIPEGYDLEHIAALLEKKGIINKVDFIKSCKEYSIPDFIKNDPKRKYALEGYLFPDTYEFLKGTEGKEIIDVMLKRFSKVINNIQIETGKNINNQDLDKIITMASIIEKEVDRQDERGKAASVFYNRLKKGMKLQSCATVLYALGVHKDKLYYNDLKVNSPYNTYIVNGLPIGPISNPGKECIKAAINPDNTNYLFFVSKNDGTHFFTDNEKKFLEVKKVTQGE</sequence>
<protein>
    <recommendedName>
        <fullName evidence="7">Endolytic murein transglycosylase</fullName>
        <ecNumber evidence="7">4.2.2.29</ecNumber>
    </recommendedName>
    <alternativeName>
        <fullName evidence="7">Peptidoglycan lytic transglycosylase</fullName>
    </alternativeName>
    <alternativeName>
        <fullName evidence="7">Peptidoglycan polymerization terminase</fullName>
    </alternativeName>
</protein>
<keyword evidence="5 7" id="KW-0456">Lyase</keyword>
<keyword evidence="2 7" id="KW-0812">Transmembrane</keyword>
<name>A0A934HTC0_9CLOT</name>
<keyword evidence="4 7" id="KW-0472">Membrane</keyword>
<dbReference type="CDD" id="cd08010">
    <property type="entry name" value="MltG_like"/>
    <property type="match status" value="1"/>
</dbReference>
<dbReference type="HAMAP" id="MF_02065">
    <property type="entry name" value="MltG"/>
    <property type="match status" value="1"/>
</dbReference>
<dbReference type="EMBL" id="JAEEGB010000016">
    <property type="protein sequence ID" value="MBI6873950.1"/>
    <property type="molecule type" value="Genomic_DNA"/>
</dbReference>
<evidence type="ECO:0000256" key="7">
    <source>
        <dbReference type="HAMAP-Rule" id="MF_02065"/>
    </source>
</evidence>